<evidence type="ECO:0000313" key="2">
    <source>
        <dbReference type="EMBL" id="OGF52812.1"/>
    </source>
</evidence>
<dbReference type="AlphaFoldDB" id="A0A1F5UNR6"/>
<evidence type="ECO:0000256" key="1">
    <source>
        <dbReference type="ARBA" id="ARBA00029354"/>
    </source>
</evidence>
<dbReference type="GO" id="GO:0003676">
    <property type="term" value="F:nucleic acid binding"/>
    <property type="evidence" value="ECO:0007669"/>
    <property type="project" value="InterPro"/>
</dbReference>
<dbReference type="STRING" id="1817864.A2Z21_09445"/>
<evidence type="ECO:0000313" key="3">
    <source>
        <dbReference type="Proteomes" id="UP000179157"/>
    </source>
</evidence>
<dbReference type="SUPFAM" id="SSF52980">
    <property type="entry name" value="Restriction endonuclease-like"/>
    <property type="match status" value="1"/>
</dbReference>
<dbReference type="InterPro" id="IPR011335">
    <property type="entry name" value="Restrct_endonuc-II-like"/>
</dbReference>
<comment type="caution">
    <text evidence="2">The sequence shown here is derived from an EMBL/GenBank/DDBJ whole genome shotgun (WGS) entry which is preliminary data.</text>
</comment>
<organism evidence="2 3">
    <name type="scientific">Fraserbacteria sp. (strain RBG_16_55_9)</name>
    <dbReference type="NCBI Taxonomy" id="1817864"/>
    <lineage>
        <taxon>Bacteria</taxon>
        <taxon>Candidatus Fraseribacteriota</taxon>
    </lineage>
</organism>
<evidence type="ECO:0008006" key="4">
    <source>
        <dbReference type="Google" id="ProtNLM"/>
    </source>
</evidence>
<comment type="catalytic activity">
    <reaction evidence="1">
        <text>Endonucleolytic cleavage at a junction such as a reciprocal single-stranded crossover between two homologous DNA duplexes (Holliday junction).</text>
        <dbReference type="EC" id="3.1.21.10"/>
    </reaction>
</comment>
<dbReference type="InterPro" id="IPR011856">
    <property type="entry name" value="tRNA_endonuc-like_dom_sf"/>
</dbReference>
<reference evidence="2 3" key="1">
    <citation type="journal article" date="2016" name="Nat. Commun.">
        <title>Thousands of microbial genomes shed light on interconnected biogeochemical processes in an aquifer system.</title>
        <authorList>
            <person name="Anantharaman K."/>
            <person name="Brown C.T."/>
            <person name="Hug L.A."/>
            <person name="Sharon I."/>
            <person name="Castelle C.J."/>
            <person name="Probst A.J."/>
            <person name="Thomas B.C."/>
            <person name="Singh A."/>
            <person name="Wilkins M.J."/>
            <person name="Karaoz U."/>
            <person name="Brodie E.L."/>
            <person name="Williams K.H."/>
            <person name="Hubbard S.S."/>
            <person name="Banfield J.F."/>
        </authorList>
    </citation>
    <scope>NUCLEOTIDE SEQUENCE [LARGE SCALE GENOMIC DNA]</scope>
    <source>
        <strain evidence="3">RBG_16_55_9</strain>
    </source>
</reference>
<sequence length="99" mass="10897">MTRQIIALLQTLGAYVLKIHGHGMQRRGVPDLACVYKGFAVWIEVKSPNARRGLSPEQQTEIAAIQAAGGVAFEARCIEDVLLGLETIEPKLRERVKVT</sequence>
<dbReference type="EMBL" id="MFGX01000126">
    <property type="protein sequence ID" value="OGF52812.1"/>
    <property type="molecule type" value="Genomic_DNA"/>
</dbReference>
<dbReference type="GO" id="GO:0008821">
    <property type="term" value="F:crossover junction DNA endonuclease activity"/>
    <property type="evidence" value="ECO:0007669"/>
    <property type="project" value="UniProtKB-EC"/>
</dbReference>
<dbReference type="Proteomes" id="UP000179157">
    <property type="component" value="Unassembled WGS sequence"/>
</dbReference>
<protein>
    <recommendedName>
        <fullName evidence="4">VRR-NUC domain-containing protein</fullName>
    </recommendedName>
</protein>
<name>A0A1F5UNR6_FRAXR</name>
<dbReference type="Gene3D" id="3.40.1350.10">
    <property type="match status" value="1"/>
</dbReference>
<proteinExistence type="predicted"/>
<gene>
    <name evidence="2" type="ORF">A2Z21_09445</name>
</gene>
<dbReference type="InterPro" id="IPR002732">
    <property type="entry name" value="Hjc"/>
</dbReference>
<accession>A0A1F5UNR6</accession>
<dbReference type="Pfam" id="PF01870">
    <property type="entry name" value="Hjc"/>
    <property type="match status" value="1"/>
</dbReference>